<sequence length="203" mass="23453">MDNENESKSSSANEAKEFPEVAAFEDEFTRSFLESTETTREGYYSFVSKSNSFKMDFPQDMIINEESHTVEPDDRGEYIYMEYNPEGSKDLYAVRTIQYTNFMTDEANSKKQISNSLDLELEFNEISLNNDQKLQLADFEYDEEISGIAALISNSKNQELQIIADIQCGESTQSDTCTSKKEKEKEKIMEWLETIEFINTEGR</sequence>
<feature type="region of interest" description="Disordered" evidence="1">
    <location>
        <begin position="1"/>
        <end position="22"/>
    </location>
</feature>
<gene>
    <name evidence="2" type="ORF">CHH64_09515</name>
</gene>
<reference evidence="2 3" key="1">
    <citation type="submission" date="2017-07" db="EMBL/GenBank/DDBJ databases">
        <title>Isolation and whole genome analysis of endospore-forming bacteria from heroin.</title>
        <authorList>
            <person name="Kalinowski J."/>
            <person name="Ahrens B."/>
            <person name="Al-Dilaimi A."/>
            <person name="Winkler A."/>
            <person name="Wibberg D."/>
            <person name="Schleenbecker U."/>
            <person name="Ruckert C."/>
            <person name="Wolfel R."/>
            <person name="Grass G."/>
        </authorList>
    </citation>
    <scope>NUCLEOTIDE SEQUENCE [LARGE SCALE GENOMIC DNA]</scope>
    <source>
        <strain evidence="2 3">7528</strain>
    </source>
</reference>
<name>A0A268AAL5_9BACI</name>
<dbReference type="Proteomes" id="UP000216013">
    <property type="component" value="Unassembled WGS sequence"/>
</dbReference>
<dbReference type="EMBL" id="NPBV01000017">
    <property type="protein sequence ID" value="PAD21164.1"/>
    <property type="molecule type" value="Genomic_DNA"/>
</dbReference>
<evidence type="ECO:0000313" key="3">
    <source>
        <dbReference type="Proteomes" id="UP000216013"/>
    </source>
</evidence>
<evidence type="ECO:0000256" key="1">
    <source>
        <dbReference type="SAM" id="MobiDB-lite"/>
    </source>
</evidence>
<evidence type="ECO:0000313" key="2">
    <source>
        <dbReference type="EMBL" id="PAD21164.1"/>
    </source>
</evidence>
<comment type="caution">
    <text evidence="2">The sequence shown here is derived from an EMBL/GenBank/DDBJ whole genome shotgun (WGS) entry which is preliminary data.</text>
</comment>
<dbReference type="RefSeq" id="WP_095261012.1">
    <property type="nucleotide sequence ID" value="NZ_NPBD01000013.1"/>
</dbReference>
<dbReference type="AlphaFoldDB" id="A0A268AAL5"/>
<protein>
    <submittedName>
        <fullName evidence="2">Uncharacterized protein</fullName>
    </submittedName>
</protein>
<accession>A0A268AAL5</accession>
<organism evidence="2 3">
    <name type="scientific">Terribacillus saccharophilus</name>
    <dbReference type="NCBI Taxonomy" id="361277"/>
    <lineage>
        <taxon>Bacteria</taxon>
        <taxon>Bacillati</taxon>
        <taxon>Bacillota</taxon>
        <taxon>Bacilli</taxon>
        <taxon>Bacillales</taxon>
        <taxon>Bacillaceae</taxon>
        <taxon>Terribacillus</taxon>
    </lineage>
</organism>
<proteinExistence type="predicted"/>